<dbReference type="NCBIfam" id="NF047352">
    <property type="entry name" value="P_loop_sacsin"/>
    <property type="match status" value="1"/>
</dbReference>
<evidence type="ECO:0000313" key="3">
    <source>
        <dbReference type="EMBL" id="URI16192.1"/>
    </source>
</evidence>
<reference evidence="3" key="1">
    <citation type="submission" date="2022-05" db="EMBL/GenBank/DDBJ databases">
        <title>Brevundimonas albigilva TT17 genome sequence.</title>
        <authorList>
            <person name="Lee K."/>
            <person name="Son H."/>
        </authorList>
    </citation>
    <scope>NUCLEOTIDE SEQUENCE</scope>
    <source>
        <strain evidence="3">TT17</strain>
    </source>
</reference>
<dbReference type="Pfam" id="PF25794">
    <property type="entry name" value="SACS"/>
    <property type="match status" value="1"/>
</dbReference>
<dbReference type="InterPro" id="IPR036890">
    <property type="entry name" value="HATPase_C_sf"/>
</dbReference>
<evidence type="ECO:0000259" key="2">
    <source>
        <dbReference type="Pfam" id="PF25794"/>
    </source>
</evidence>
<keyword evidence="4" id="KW-1185">Reference proteome</keyword>
<evidence type="ECO:0000313" key="4">
    <source>
        <dbReference type="Proteomes" id="UP001055429"/>
    </source>
</evidence>
<feature type="region of interest" description="Disordered" evidence="1">
    <location>
        <begin position="2482"/>
        <end position="2503"/>
    </location>
</feature>
<evidence type="ECO:0000256" key="1">
    <source>
        <dbReference type="SAM" id="MobiDB-lite"/>
    </source>
</evidence>
<feature type="compositionally biased region" description="Acidic residues" evidence="1">
    <location>
        <begin position="2486"/>
        <end position="2503"/>
    </location>
</feature>
<accession>A0ABY4SRE2</accession>
<dbReference type="InterPro" id="IPR052972">
    <property type="entry name" value="Sacsin_chaperone_reg"/>
</dbReference>
<protein>
    <recommendedName>
        <fullName evidence="2">Sacsin/Nov domain-containing protein</fullName>
    </recommendedName>
</protein>
<organism evidence="3 4">
    <name type="scientific">Brevundimonas albigilva</name>
    <dbReference type="NCBI Taxonomy" id="1312364"/>
    <lineage>
        <taxon>Bacteria</taxon>
        <taxon>Pseudomonadati</taxon>
        <taxon>Pseudomonadota</taxon>
        <taxon>Alphaproteobacteria</taxon>
        <taxon>Caulobacterales</taxon>
        <taxon>Caulobacteraceae</taxon>
        <taxon>Brevundimonas</taxon>
    </lineage>
</organism>
<sequence length="2503" mass="276159">MPDFHISPISIVNQIKSNLQDRYDSGYPILKELLQNADDAEAQRFRLDVLPGWPDAVHPLLRGPGLLVANDGFFRKQDEGGITSFGESSKAADNAAIGKFGFGQKAVFHLCDAFIVYARREDGDTFSTVVNPFLEVDVAGNISRQWEPLELADVGFLGGEVVSDFPDRYLVLWLPLRRESIQPAPGVGFSSNMPSAAETIRELVRPDDLRAVLTTLRHLKSIEILENGKTRCALELDAAHGRFVGPNRLGDGVNAFGGKIEVGPERSTASFVGRETMALDGRLAELKSTPHWPQTITVLSPQPVPEKGEPHGAATLLRIPRGGTERAMPARLRISWAVFLPISDESSIDIPLDHDGALGQFRLLLHGYFFLDSGRRQIEGLKASVETDLPADATALRRAWNAELRDSVVLPLLPTLLRDALGEAMIASSELTQLVSALARHEWFRRHREAICRENALVRVLEGQAVVWRVVRSGDALRPLPASVADTQQRIGELFGTIGAWADSSGVRLVVDASAGLSAQPIRWTGEDLGAVFSGLSPRAFQSRDLSRLLVDFLDIAMLGDAEDSVIGPHMVAALRTAMAETQTLAPSELVKSALAHIPHSALFPLPPSVENRQVLRALACVPANILPVRGEWLDDSRRPPRLSDEDLKTLLTALEPLLEGDQADQAATAALALLAQAERSISELARDPDFASIKVLRVRDVRIRGPIVLSLQALVERSRAGLLFSNSPQANTWLPLLVEALPDASPLIVDSGAMPLLRDAANFTLHSAGKEAAFSLIDKAMSFGPISARQRLLDEIGIDSKDDPAAARRLCVGSREAGYSVSKLWTLDPNQKRIERITTALIAESQNEFLVPTGIADGLSRTQRNHLRIEVLDATNLEALFEKHIAAIEQLSPDVSEREAVLEVGLPDDLLIRLPIHERRDGTVGDGKGIFRETKEWPVPEALRAVVSIVQPCRSQKARERQGQLIGAWSPLSQIEVALGCNDPHRFRGDVLDALAKLESSPDERRLDALRAKPWLLADGQPVAPQDVLALPSAVDEAARALLLKNGETPPFLPAAKLAIDVREHRGFDHLGKWVLPDRRSSFGALALMIEDAGIIGRLGAADEFPIDDFATLAKDSGDVGLPGWPLLAAVLASEADGGDAMKVVAAFAEILPSNANLAGTHLDRMATLAAENGRKGEAARRAYRHGFNVVARWREETRYQVFGETLVPTEAGDWRSGREVVQGGDGLDPNYVLARHYASTLGKREAALAERQGAGHEVHDSSPTDHRRGEIRDVDLTALEPQWADQHRSFLTTWQGRVPSDLVIVYLGLIGRSEPFQRLANEWAIDATADVDTLWADLDNHFPREILYPNPLADEVDQRRFLIVPVAGEHVQAVALSGDVFDAPLGGPGNGILVGNLHKSHEGIRAADGKVRSLITLPVRHVNPSGYGQKEASGIFRRFVETVAADCLWLGMESQRAALREMLDRAVEVDQSTIEETERLLRDRLPTILAELKLPTDYRTQKALREYQAEESHLHHLSASAQKMEELKAELWRKVSDSTLAAELLSAVRAKIGDFGYSASRVLFELFQNADDAYRQHCETASDARFRVEQLPGDPGGFRVVHWGRPINHMGHDAEEGRRVGHDRDLLNMLLMNFSEKRSGDDLTGKFGLGFKSVHVLSDGVGIASGFIALRTAGGFLPTPWPAGIDIAERQKVPGGRKATVIEVPLSAETADKGADAMAAFKSAVTWLPAFARTIRRIEIEGDVPTSVDCSSLPLLGESQIRVVSVSGGRRERALRFDLSVGFALLLHIGAAGPGRFPDDLNRLWNLAPLEVPSRSGWLLNGPFAVDPGRTGLAGSIADQTEKFRTLGRTLGDRLLKLHDLADADWRGFAESLDLDASDASRTAAWSIFWSCLFDVLATDFDDDLARHLHADGRGYGHLIDQRQVVPTRLPPPFALLIKASDAACFVDGALSDLPMLAKVQDWPALTELRDRTVSSDIAGQLRKLGFGNIRPLRFSSLLRQQIGEDKHVSPDLAKTLGLALTSQSIREAPLDNELYEILDVSRQALFLAQDEAWRIAQLPSPDAAEDPEERRLCAFAPAKHLLDKQYTGAALEFFRVARERSGFGPQTRDLGGWTAEIPDDDQGRQAAALRYVIEGRQGRELGDEIRRHRPGWLPWPSSQLRISPLLAGWTEKEKDDLLYALQGRDAFLSPMSVQSPPPEPATVLKAIHAWWRAEGSSLRASYAERAYPGDFSPSQLRESQDRTAWFTMFALACFHSFGLAQDEQHKSFVDAGFREGWWQELSESRPPDEVHSWLERLERWSAPNHFDQQYLTWRRTFVDLYSVARWLDEYREIAVKLPRIIEEHGVISLNGALQPSYWPPAMRLSIDAAPINRSLGIGMNWMLRELLRHDAYETRDEHLMLPYVWAPSRRVRILLDELGADVGERADKEASRTICDFVTKHLGDDRRFDGDFDLPLQLITRRKHRGALETCFAEVGGAPSDLMEYDDEQEDEDEIEGIGE</sequence>
<gene>
    <name evidence="3" type="ORF">M8231_04195</name>
</gene>
<dbReference type="Proteomes" id="UP001055429">
    <property type="component" value="Chromosome"/>
</dbReference>
<feature type="region of interest" description="Disordered" evidence="1">
    <location>
        <begin position="1251"/>
        <end position="1270"/>
    </location>
</feature>
<dbReference type="PANTHER" id="PTHR15600">
    <property type="entry name" value="SACSIN"/>
    <property type="match status" value="1"/>
</dbReference>
<feature type="domain" description="Sacsin/Nov" evidence="2">
    <location>
        <begin position="12"/>
        <end position="113"/>
    </location>
</feature>
<dbReference type="InterPro" id="IPR058210">
    <property type="entry name" value="SACS/Nov_dom"/>
</dbReference>
<dbReference type="RefSeq" id="WP_250202338.1">
    <property type="nucleotide sequence ID" value="NZ_CP097649.1"/>
</dbReference>
<proteinExistence type="predicted"/>
<dbReference type="EMBL" id="CP097649">
    <property type="protein sequence ID" value="URI16192.1"/>
    <property type="molecule type" value="Genomic_DNA"/>
</dbReference>
<dbReference type="PANTHER" id="PTHR15600:SF42">
    <property type="entry name" value="SACSIN"/>
    <property type="match status" value="1"/>
</dbReference>
<dbReference type="SUPFAM" id="SSF55874">
    <property type="entry name" value="ATPase domain of HSP90 chaperone/DNA topoisomerase II/histidine kinase"/>
    <property type="match status" value="1"/>
</dbReference>
<name>A0ABY4SRE2_9CAUL</name>